<protein>
    <recommendedName>
        <fullName evidence="1">HTH arsR-type domain-containing protein</fullName>
    </recommendedName>
</protein>
<dbReference type="SUPFAM" id="SSF81301">
    <property type="entry name" value="Nucleotidyltransferase"/>
    <property type="match status" value="1"/>
</dbReference>
<comment type="caution">
    <text evidence="2">The sequence shown here is derived from an EMBL/GenBank/DDBJ whole genome shotgun (WGS) entry which is preliminary data.</text>
</comment>
<evidence type="ECO:0000259" key="1">
    <source>
        <dbReference type="SMART" id="SM00418"/>
    </source>
</evidence>
<dbReference type="EMBL" id="WBMP01000001">
    <property type="protein sequence ID" value="KAE8547479.1"/>
    <property type="molecule type" value="Genomic_DNA"/>
</dbReference>
<dbReference type="GO" id="GO:0003700">
    <property type="term" value="F:DNA-binding transcription factor activity"/>
    <property type="evidence" value="ECO:0007669"/>
    <property type="project" value="InterPro"/>
</dbReference>
<dbReference type="InterPro" id="IPR036390">
    <property type="entry name" value="WH_DNA-bd_sf"/>
</dbReference>
<dbReference type="Gene3D" id="3.30.460.10">
    <property type="entry name" value="Beta Polymerase, domain 2"/>
    <property type="match status" value="1"/>
</dbReference>
<dbReference type="SUPFAM" id="SSF46785">
    <property type="entry name" value="Winged helix' DNA-binding domain"/>
    <property type="match status" value="1"/>
</dbReference>
<dbReference type="InterPro" id="IPR011991">
    <property type="entry name" value="ArsR-like_HTH"/>
</dbReference>
<evidence type="ECO:0000313" key="2">
    <source>
        <dbReference type="EMBL" id="KAE8547479.1"/>
    </source>
</evidence>
<dbReference type="InterPro" id="IPR036388">
    <property type="entry name" value="WH-like_DNA-bd_sf"/>
</dbReference>
<dbReference type="Proteomes" id="UP000469950">
    <property type="component" value="Unassembled WGS sequence"/>
</dbReference>
<dbReference type="SMART" id="SM00418">
    <property type="entry name" value="HTH_ARSR"/>
    <property type="match status" value="1"/>
</dbReference>
<sequence length="198" mass="22136">MRCDLTMPGTSIGDALFTKTQQRLLSLIYGHPDQSLYLNELVRLANIGRGTVVRELAKLTDSGLVVMTRQGNQNHYQANPDNPIFDELKHIVQKTFGISDVLRNALAPLADTLEQAFIYGSVAKGDAHAGSDVDVMLIGHDLSYSEVMELLAPAEQQLQRTINPTLYSPAEFEQRIKDNQSFVTRVLDQPRLDLRFSH</sequence>
<accession>A0A833NFF8</accession>
<dbReference type="Gene3D" id="1.10.10.10">
    <property type="entry name" value="Winged helix-like DNA-binding domain superfamily/Winged helix DNA-binding domain"/>
    <property type="match status" value="1"/>
</dbReference>
<dbReference type="InterPro" id="IPR043519">
    <property type="entry name" value="NT_sf"/>
</dbReference>
<evidence type="ECO:0000313" key="3">
    <source>
        <dbReference type="Proteomes" id="UP000469950"/>
    </source>
</evidence>
<dbReference type="RefSeq" id="WP_227508395.1">
    <property type="nucleotide sequence ID" value="NZ_JAHVKL010000003.1"/>
</dbReference>
<feature type="domain" description="HTH arsR-type" evidence="1">
    <location>
        <begin position="11"/>
        <end position="97"/>
    </location>
</feature>
<organism evidence="2 3">
    <name type="scientific">Marinobacter nauticus</name>
    <name type="common">Marinobacter hydrocarbonoclasticus</name>
    <name type="synonym">Marinobacter aquaeolei</name>
    <dbReference type="NCBI Taxonomy" id="2743"/>
    <lineage>
        <taxon>Bacteria</taxon>
        <taxon>Pseudomonadati</taxon>
        <taxon>Pseudomonadota</taxon>
        <taxon>Gammaproteobacteria</taxon>
        <taxon>Pseudomonadales</taxon>
        <taxon>Marinobacteraceae</taxon>
        <taxon>Marinobacter</taxon>
    </lineage>
</organism>
<reference evidence="2 3" key="1">
    <citation type="submission" date="2019-10" db="EMBL/GenBank/DDBJ databases">
        <title>Draft genome sequence of Marinobacter hydrocarbonoclasticus NCT7M from the microbiome of the marine copepod.</title>
        <authorList>
            <person name="Nuttall R."/>
            <person name="Sharma G."/>
            <person name="Moisander P."/>
        </authorList>
    </citation>
    <scope>NUCLEOTIDE SEQUENCE [LARGE SCALE GENOMIC DNA]</scope>
    <source>
        <strain evidence="2 3">NCT7M</strain>
    </source>
</reference>
<dbReference type="CDD" id="cd05403">
    <property type="entry name" value="NT_KNTase_like"/>
    <property type="match status" value="1"/>
</dbReference>
<dbReference type="InterPro" id="IPR001845">
    <property type="entry name" value="HTH_ArsR_DNA-bd_dom"/>
</dbReference>
<dbReference type="Pfam" id="PF18765">
    <property type="entry name" value="Polbeta"/>
    <property type="match status" value="1"/>
</dbReference>
<gene>
    <name evidence="2" type="ORF">F6453_0371</name>
</gene>
<name>A0A833NFF8_MARNT</name>
<dbReference type="InterPro" id="IPR041633">
    <property type="entry name" value="Polbeta"/>
</dbReference>
<dbReference type="CDD" id="cd00090">
    <property type="entry name" value="HTH_ARSR"/>
    <property type="match status" value="1"/>
</dbReference>
<proteinExistence type="predicted"/>
<dbReference type="AlphaFoldDB" id="A0A833NFF8"/>